<evidence type="ECO:0000313" key="1">
    <source>
        <dbReference type="Ensembl" id="ENSMUSP00000152855.2"/>
    </source>
</evidence>
<reference evidence="1" key="4">
    <citation type="submission" date="2025-09" db="UniProtKB">
        <authorList>
            <consortium name="Ensembl"/>
        </authorList>
    </citation>
    <scope>IDENTIFICATION</scope>
    <source>
        <strain evidence="1">C57BL/6J</strain>
    </source>
</reference>
<accession>A0A1Y7VKA2</accession>
<name>A0A1Y7VKA2_MOUSE</name>
<evidence type="ECO:0000313" key="2">
    <source>
        <dbReference type="MGI" id="MGI:2137586"/>
    </source>
</evidence>
<keyword evidence="3" id="KW-1185">Reference proteome</keyword>
<protein>
    <submittedName>
        <fullName evidence="1">Dystrobrevin binding protein 1</fullName>
    </submittedName>
</protein>
<dbReference type="AlphaFoldDB" id="A0A1Y7VKA2"/>
<organism evidence="1 3">
    <name type="scientific">Mus musculus</name>
    <name type="common">Mouse</name>
    <dbReference type="NCBI Taxonomy" id="10090"/>
    <lineage>
        <taxon>Eukaryota</taxon>
        <taxon>Metazoa</taxon>
        <taxon>Chordata</taxon>
        <taxon>Craniata</taxon>
        <taxon>Vertebrata</taxon>
        <taxon>Euteleostomi</taxon>
        <taxon>Mammalia</taxon>
        <taxon>Eutheria</taxon>
        <taxon>Euarchontoglires</taxon>
        <taxon>Glires</taxon>
        <taxon>Rodentia</taxon>
        <taxon>Myomorpha</taxon>
        <taxon>Muroidea</taxon>
        <taxon>Muridae</taxon>
        <taxon>Murinae</taxon>
        <taxon>Mus</taxon>
        <taxon>Mus</taxon>
    </lineage>
</organism>
<dbReference type="GeneTree" id="ENSGT00940000156479"/>
<dbReference type="VEuPathDB" id="HostDB:ENSMUSG00000057531"/>
<dbReference type="AGR" id="MGI:2137586"/>
<dbReference type="Proteomes" id="UP000000589">
    <property type="component" value="Chromosome 13"/>
</dbReference>
<dbReference type="SMR" id="A0A1Y7VKA2"/>
<reference evidence="1 3" key="1">
    <citation type="journal article" date="2009" name="PLoS Biol.">
        <title>Lineage-specific biology revealed by a finished genome assembly of the mouse.</title>
        <authorList>
            <consortium name="Mouse Genome Sequencing Consortium"/>
            <person name="Church D.M."/>
            <person name="Goodstadt L."/>
            <person name="Hillier L.W."/>
            <person name="Zody M.C."/>
            <person name="Goldstein S."/>
            <person name="She X."/>
            <person name="Bult C.J."/>
            <person name="Agarwala R."/>
            <person name="Cherry J.L."/>
            <person name="DiCuccio M."/>
            <person name="Hlavina W."/>
            <person name="Kapustin Y."/>
            <person name="Meric P."/>
            <person name="Maglott D."/>
            <person name="Birtle Z."/>
            <person name="Marques A.C."/>
            <person name="Graves T."/>
            <person name="Zhou S."/>
            <person name="Teague B."/>
            <person name="Potamousis K."/>
            <person name="Churas C."/>
            <person name="Place M."/>
            <person name="Herschleb J."/>
            <person name="Runnheim R."/>
            <person name="Forrest D."/>
            <person name="Amos-Landgraf J."/>
            <person name="Schwartz D.C."/>
            <person name="Cheng Z."/>
            <person name="Lindblad-Toh K."/>
            <person name="Eichler E.E."/>
            <person name="Ponting C.P."/>
        </authorList>
    </citation>
    <scope>NUCLEOTIDE SEQUENCE [LARGE SCALE GENOMIC DNA]</scope>
    <source>
        <strain evidence="1 3">C57BL/6J</strain>
    </source>
</reference>
<dbReference type="Bgee" id="ENSMUSG00000057531">
    <property type="expression patterns" value="Expressed in interventricular septum and 258 other cell types or tissues"/>
</dbReference>
<dbReference type="ExpressionAtlas" id="A0A1Y7VKA2">
    <property type="expression patterns" value="baseline and differential"/>
</dbReference>
<gene>
    <name evidence="1 2" type="primary">Dtnbp1</name>
</gene>
<dbReference type="MGI" id="MGI:2137586">
    <property type="gene designation" value="Dtnbp1"/>
</dbReference>
<proteinExistence type="predicted"/>
<dbReference type="Ensembl" id="ENSMUST00000223524.2">
    <property type="protein sequence ID" value="ENSMUSP00000152855.2"/>
    <property type="gene ID" value="ENSMUSG00000057531.16"/>
</dbReference>
<reference evidence="1" key="3">
    <citation type="submission" date="2025-08" db="UniProtKB">
        <authorList>
            <consortium name="Ensembl"/>
        </authorList>
    </citation>
    <scope>IDENTIFICATION</scope>
    <source>
        <strain evidence="1">C57BL/6J</strain>
    </source>
</reference>
<dbReference type="Antibodypedia" id="25035">
    <property type="antibodies" value="439 antibodies from 35 providers"/>
</dbReference>
<sequence>MLETLRERLLSVQQDFTSGCPQRRDEDMGSPGTGVTDSCELPCGCWEPNSNLWKNRSS</sequence>
<reference evidence="1 3" key="2">
    <citation type="journal article" date="2011" name="PLoS Biol.">
        <title>Modernizing reference genome assemblies.</title>
        <authorList>
            <person name="Church D.M."/>
            <person name="Schneider V.A."/>
            <person name="Graves T."/>
            <person name="Auger K."/>
            <person name="Cunningham F."/>
            <person name="Bouk N."/>
            <person name="Chen H.C."/>
            <person name="Agarwala R."/>
            <person name="McLaren W.M."/>
            <person name="Ritchie G.R."/>
            <person name="Albracht D."/>
            <person name="Kremitzki M."/>
            <person name="Rock S."/>
            <person name="Kotkiewicz H."/>
            <person name="Kremitzki C."/>
            <person name="Wollam A."/>
            <person name="Trani L."/>
            <person name="Fulton L."/>
            <person name="Fulton R."/>
            <person name="Matthews L."/>
            <person name="Whitehead S."/>
            <person name="Chow W."/>
            <person name="Torrance J."/>
            <person name="Dunn M."/>
            <person name="Harden G."/>
            <person name="Threadgold G."/>
            <person name="Wood J."/>
            <person name="Collins J."/>
            <person name="Heath P."/>
            <person name="Griffiths G."/>
            <person name="Pelan S."/>
            <person name="Grafham D."/>
            <person name="Eichler E.E."/>
            <person name="Weinstock G."/>
            <person name="Mardis E.R."/>
            <person name="Wilson R.K."/>
            <person name="Howe K."/>
            <person name="Flicek P."/>
            <person name="Hubbard T."/>
        </authorList>
    </citation>
    <scope>NUCLEOTIDE SEQUENCE [LARGE SCALE GENOMIC DNA]</scope>
    <source>
        <strain evidence="1 3">C57BL/6J</strain>
    </source>
</reference>
<evidence type="ECO:0000313" key="3">
    <source>
        <dbReference type="Proteomes" id="UP000000589"/>
    </source>
</evidence>